<sequence length="86" mass="9887">MEIAVKPMLKAGEHIEGMHWIAEYHPLTHEIRVLREDIEIGVYCAPPTMFGEEEDMGAANLADHRSREAALRAYLRNFVKEHDAEE</sequence>
<dbReference type="KEGG" id="bac:BamMC406_3164"/>
<name>B1YXT8_BURA4</name>
<dbReference type="AlphaFoldDB" id="B1YXT8"/>
<dbReference type="Proteomes" id="UP000001680">
    <property type="component" value="Chromosome 2"/>
</dbReference>
<gene>
    <name evidence="1" type="ordered locus">BamMC406_3164</name>
</gene>
<evidence type="ECO:0000313" key="1">
    <source>
        <dbReference type="EMBL" id="ACB65638.1"/>
    </source>
</evidence>
<dbReference type="EMBL" id="CP001026">
    <property type="protein sequence ID" value="ACB65638.1"/>
    <property type="molecule type" value="Genomic_DNA"/>
</dbReference>
<evidence type="ECO:0000313" key="2">
    <source>
        <dbReference type="Proteomes" id="UP000001680"/>
    </source>
</evidence>
<accession>B1YXT8</accession>
<reference evidence="2" key="1">
    <citation type="submission" date="2008-04" db="EMBL/GenBank/DDBJ databases">
        <title>Complete sequence of chromosome 2 of Burkholderia ambifaria MC40-6.</title>
        <authorList>
            <person name="Copeland A."/>
            <person name="Lucas S."/>
            <person name="Lapidus A."/>
            <person name="Glavina del Rio T."/>
            <person name="Dalin E."/>
            <person name="Tice H."/>
            <person name="Pitluck S."/>
            <person name="Chain P."/>
            <person name="Malfatti S."/>
            <person name="Shin M."/>
            <person name="Vergez L."/>
            <person name="Lang D."/>
            <person name="Schmutz J."/>
            <person name="Larimer F."/>
            <person name="Land M."/>
            <person name="Hauser L."/>
            <person name="Kyrpides N."/>
            <person name="Lykidis A."/>
            <person name="Ramette A."/>
            <person name="Konstantinidis K."/>
            <person name="Tiedje J."/>
            <person name="Richardson P."/>
        </authorList>
    </citation>
    <scope>NUCLEOTIDE SEQUENCE [LARGE SCALE GENOMIC DNA]</scope>
    <source>
        <strain evidence="2">MC40-6</strain>
    </source>
</reference>
<organism evidence="1 2">
    <name type="scientific">Burkholderia ambifaria (strain MC40-6)</name>
    <dbReference type="NCBI Taxonomy" id="398577"/>
    <lineage>
        <taxon>Bacteria</taxon>
        <taxon>Pseudomonadati</taxon>
        <taxon>Pseudomonadota</taxon>
        <taxon>Betaproteobacteria</taxon>
        <taxon>Burkholderiales</taxon>
        <taxon>Burkholderiaceae</taxon>
        <taxon>Burkholderia</taxon>
        <taxon>Burkholderia cepacia complex</taxon>
    </lineage>
</organism>
<proteinExistence type="predicted"/>
<dbReference type="HOGENOM" id="CLU_173091_0_0_4"/>
<protein>
    <submittedName>
        <fullName evidence="1">Uncharacterized protein</fullName>
    </submittedName>
</protein>